<proteinExistence type="predicted"/>
<sequence length="66" mass="7496">MDPCGMGLFITEICLGKFDCFKRATYLEDVLDPLSRHYNFETTPTFSTIGYDFVELESTSKLKDGS</sequence>
<comment type="caution">
    <text evidence="1">The sequence shown here is derived from an EMBL/GenBank/DDBJ whole genome shotgun (WGS) entry which is preliminary data.</text>
</comment>
<organism evidence="1 2">
    <name type="scientific">Stylosanthes scabra</name>
    <dbReference type="NCBI Taxonomy" id="79078"/>
    <lineage>
        <taxon>Eukaryota</taxon>
        <taxon>Viridiplantae</taxon>
        <taxon>Streptophyta</taxon>
        <taxon>Embryophyta</taxon>
        <taxon>Tracheophyta</taxon>
        <taxon>Spermatophyta</taxon>
        <taxon>Magnoliopsida</taxon>
        <taxon>eudicotyledons</taxon>
        <taxon>Gunneridae</taxon>
        <taxon>Pentapetalae</taxon>
        <taxon>rosids</taxon>
        <taxon>fabids</taxon>
        <taxon>Fabales</taxon>
        <taxon>Fabaceae</taxon>
        <taxon>Papilionoideae</taxon>
        <taxon>50 kb inversion clade</taxon>
        <taxon>dalbergioids sensu lato</taxon>
        <taxon>Dalbergieae</taxon>
        <taxon>Pterocarpus clade</taxon>
        <taxon>Stylosanthes</taxon>
    </lineage>
</organism>
<evidence type="ECO:0000313" key="2">
    <source>
        <dbReference type="Proteomes" id="UP001341840"/>
    </source>
</evidence>
<dbReference type="Proteomes" id="UP001341840">
    <property type="component" value="Unassembled WGS sequence"/>
</dbReference>
<accession>A0ABU6RM00</accession>
<keyword evidence="2" id="KW-1185">Reference proteome</keyword>
<name>A0ABU6RM00_9FABA</name>
<evidence type="ECO:0000313" key="1">
    <source>
        <dbReference type="EMBL" id="MED6124703.1"/>
    </source>
</evidence>
<dbReference type="EMBL" id="JASCZI010030766">
    <property type="protein sequence ID" value="MED6124703.1"/>
    <property type="molecule type" value="Genomic_DNA"/>
</dbReference>
<reference evidence="1 2" key="1">
    <citation type="journal article" date="2023" name="Plants (Basel)">
        <title>Bridging the Gap: Combining Genomics and Transcriptomics Approaches to Understand Stylosanthes scabra, an Orphan Legume from the Brazilian Caatinga.</title>
        <authorList>
            <person name="Ferreira-Neto J.R.C."/>
            <person name="da Silva M.D."/>
            <person name="Binneck E."/>
            <person name="de Melo N.F."/>
            <person name="da Silva R.H."/>
            <person name="de Melo A.L.T.M."/>
            <person name="Pandolfi V."/>
            <person name="Bustamante F.O."/>
            <person name="Brasileiro-Vidal A.C."/>
            <person name="Benko-Iseppon A.M."/>
        </authorList>
    </citation>
    <scope>NUCLEOTIDE SEQUENCE [LARGE SCALE GENOMIC DNA]</scope>
    <source>
        <tissue evidence="1">Leaves</tissue>
    </source>
</reference>
<gene>
    <name evidence="1" type="ORF">PIB30_061492</name>
</gene>
<protein>
    <submittedName>
        <fullName evidence="1">Uncharacterized protein</fullName>
    </submittedName>
</protein>